<evidence type="ECO:0000313" key="1">
    <source>
        <dbReference type="EMBL" id="MBB5925902.1"/>
    </source>
</evidence>
<dbReference type="EMBL" id="JACHJK010000002">
    <property type="protein sequence ID" value="MBB5925902.1"/>
    <property type="molecule type" value="Genomic_DNA"/>
</dbReference>
<organism evidence="1 2">
    <name type="scientific">Streptomyces echinatus</name>
    <dbReference type="NCBI Taxonomy" id="67293"/>
    <lineage>
        <taxon>Bacteria</taxon>
        <taxon>Bacillati</taxon>
        <taxon>Actinomycetota</taxon>
        <taxon>Actinomycetes</taxon>
        <taxon>Kitasatosporales</taxon>
        <taxon>Streptomycetaceae</taxon>
        <taxon>Streptomyces</taxon>
    </lineage>
</organism>
<dbReference type="AlphaFoldDB" id="A0A7W9PR74"/>
<keyword evidence="2" id="KW-1185">Reference proteome</keyword>
<dbReference type="Proteomes" id="UP000585836">
    <property type="component" value="Unassembled WGS sequence"/>
</dbReference>
<protein>
    <submittedName>
        <fullName evidence="1">Uncharacterized protein</fullName>
    </submittedName>
</protein>
<sequence>MKLLDTPEPDPLWQRLVIAHEIEVNDPVIIDDAP</sequence>
<evidence type="ECO:0000313" key="2">
    <source>
        <dbReference type="Proteomes" id="UP000585836"/>
    </source>
</evidence>
<comment type="caution">
    <text evidence="1">The sequence shown here is derived from an EMBL/GenBank/DDBJ whole genome shotgun (WGS) entry which is preliminary data.</text>
</comment>
<name>A0A7W9PR74_9ACTN</name>
<reference evidence="1 2" key="1">
    <citation type="submission" date="2020-08" db="EMBL/GenBank/DDBJ databases">
        <title>Genomic Encyclopedia of Type Strains, Phase III (KMG-III): the genomes of soil and plant-associated and newly described type strains.</title>
        <authorList>
            <person name="Whitman W."/>
        </authorList>
    </citation>
    <scope>NUCLEOTIDE SEQUENCE [LARGE SCALE GENOMIC DNA]</scope>
    <source>
        <strain evidence="1 2">CECT 3313</strain>
    </source>
</reference>
<gene>
    <name evidence="1" type="ORF">FHS34_001356</name>
</gene>
<accession>A0A7W9PR74</accession>
<proteinExistence type="predicted"/>